<evidence type="ECO:0000256" key="3">
    <source>
        <dbReference type="ARBA" id="ARBA00022576"/>
    </source>
</evidence>
<evidence type="ECO:0000256" key="2">
    <source>
        <dbReference type="ARBA" id="ARBA00007441"/>
    </source>
</evidence>
<dbReference type="InterPro" id="IPR004839">
    <property type="entry name" value="Aminotransferase_I/II_large"/>
</dbReference>
<evidence type="ECO:0000259" key="7">
    <source>
        <dbReference type="Pfam" id="PF00155"/>
    </source>
</evidence>
<evidence type="ECO:0000256" key="1">
    <source>
        <dbReference type="ARBA" id="ARBA00001933"/>
    </source>
</evidence>
<dbReference type="FunFam" id="3.40.640.10:FF:000033">
    <property type="entry name" value="Aspartate aminotransferase"/>
    <property type="match status" value="1"/>
</dbReference>
<dbReference type="Proteomes" id="UP000230869">
    <property type="component" value="Unassembled WGS sequence"/>
</dbReference>
<comment type="cofactor">
    <cofactor evidence="1 6">
        <name>pyridoxal 5'-phosphate</name>
        <dbReference type="ChEBI" id="CHEBI:597326"/>
    </cofactor>
</comment>
<comment type="caution">
    <text evidence="8">The sequence shown here is derived from an EMBL/GenBank/DDBJ whole genome shotgun (WGS) entry which is preliminary data.</text>
</comment>
<dbReference type="GO" id="GO:0008483">
    <property type="term" value="F:transaminase activity"/>
    <property type="evidence" value="ECO:0007669"/>
    <property type="project" value="UniProtKB-KW"/>
</dbReference>
<dbReference type="SUPFAM" id="SSF53383">
    <property type="entry name" value="PLP-dependent transferases"/>
    <property type="match status" value="1"/>
</dbReference>
<evidence type="ECO:0000256" key="6">
    <source>
        <dbReference type="RuleBase" id="RU000481"/>
    </source>
</evidence>
<keyword evidence="5" id="KW-0663">Pyridoxal phosphate</keyword>
<dbReference type="EC" id="2.6.1.-" evidence="6"/>
<keyword evidence="3 6" id="KW-0032">Aminotransferase</keyword>
<name>A0A2M6K8Y6_9BACT</name>
<comment type="similarity">
    <text evidence="2 6">Belongs to the class-I pyridoxal-phosphate-dependent aminotransferase family.</text>
</comment>
<evidence type="ECO:0000256" key="4">
    <source>
        <dbReference type="ARBA" id="ARBA00022679"/>
    </source>
</evidence>
<accession>A0A2M6K8Y6</accession>
<dbReference type="InterPro" id="IPR050596">
    <property type="entry name" value="AspAT/PAT-like"/>
</dbReference>
<sequence length="366" mass="41271">MLSKRIKKIKESGIRKFFDLAAENKGSFIDLSIGQPHFPVSAKLKKAAKIAIDSNCNSYTSSAGRPDLRKKIAAKLRAENNISAKPEEIIMTAGVSGALFLAFGACLDPGDEIIVPDPYFVFYKEILTFLGIKIVFLDTYPDFHIDSEKLKKLITPKTKAILLNSPNNPTGAVYTKEELKKIAQIAKKRNLLIISDEIYEKFDYDDKFFSIGSIYKNTLTLNGFSKSQAITGWRLGYAHGPQYIIEAMKKLQQYSFICAPSLVQAALETEMNLSLSEEIKKYKAKRDFVYENLKDKFDLNRPEGAIFAFVKIPKGKKNFSEKLMDNKLLAVPGKVFSKKSNYFRISFAVDDKILKKGVQILRKLAQ</sequence>
<gene>
    <name evidence="8" type="ORF">COV49_02775</name>
</gene>
<dbReference type="PANTHER" id="PTHR46383:SF1">
    <property type="entry name" value="ASPARTATE AMINOTRANSFERASE"/>
    <property type="match status" value="1"/>
</dbReference>
<proteinExistence type="inferred from homology"/>
<dbReference type="AlphaFoldDB" id="A0A2M6K8Y6"/>
<dbReference type="InterPro" id="IPR004838">
    <property type="entry name" value="NHTrfase_class1_PyrdxlP-BS"/>
</dbReference>
<dbReference type="GO" id="GO:0030170">
    <property type="term" value="F:pyridoxal phosphate binding"/>
    <property type="evidence" value="ECO:0007669"/>
    <property type="project" value="InterPro"/>
</dbReference>
<dbReference type="Gene3D" id="3.40.640.10">
    <property type="entry name" value="Type I PLP-dependent aspartate aminotransferase-like (Major domain)"/>
    <property type="match status" value="1"/>
</dbReference>
<keyword evidence="4 6" id="KW-0808">Transferase</keyword>
<dbReference type="PROSITE" id="PS00105">
    <property type="entry name" value="AA_TRANSFER_CLASS_1"/>
    <property type="match status" value="1"/>
</dbReference>
<organism evidence="8 9">
    <name type="scientific">Candidatus Falkowbacteria bacterium CG11_big_fil_rev_8_21_14_0_20_39_10</name>
    <dbReference type="NCBI Taxonomy" id="1974570"/>
    <lineage>
        <taxon>Bacteria</taxon>
        <taxon>Candidatus Falkowiibacteriota</taxon>
    </lineage>
</organism>
<dbReference type="InterPro" id="IPR015424">
    <property type="entry name" value="PyrdxlP-dep_Trfase"/>
</dbReference>
<reference evidence="8 9" key="1">
    <citation type="submission" date="2017-09" db="EMBL/GenBank/DDBJ databases">
        <title>Depth-based differentiation of microbial function through sediment-hosted aquifers and enrichment of novel symbionts in the deep terrestrial subsurface.</title>
        <authorList>
            <person name="Probst A.J."/>
            <person name="Ladd B."/>
            <person name="Jarett J.K."/>
            <person name="Geller-Mcgrath D.E."/>
            <person name="Sieber C.M."/>
            <person name="Emerson J.B."/>
            <person name="Anantharaman K."/>
            <person name="Thomas B.C."/>
            <person name="Malmstrom R."/>
            <person name="Stieglmeier M."/>
            <person name="Klingl A."/>
            <person name="Woyke T."/>
            <person name="Ryan C.M."/>
            <person name="Banfield J.F."/>
        </authorList>
    </citation>
    <scope>NUCLEOTIDE SEQUENCE [LARGE SCALE GENOMIC DNA]</scope>
    <source>
        <strain evidence="8">CG11_big_fil_rev_8_21_14_0_20_39_10</strain>
    </source>
</reference>
<dbReference type="InterPro" id="IPR015421">
    <property type="entry name" value="PyrdxlP-dep_Trfase_major"/>
</dbReference>
<evidence type="ECO:0000313" key="8">
    <source>
        <dbReference type="EMBL" id="PIR13273.1"/>
    </source>
</evidence>
<protein>
    <recommendedName>
        <fullName evidence="6">Aminotransferase</fullName>
        <ecNumber evidence="6">2.6.1.-</ecNumber>
    </recommendedName>
</protein>
<evidence type="ECO:0000313" key="9">
    <source>
        <dbReference type="Proteomes" id="UP000230869"/>
    </source>
</evidence>
<evidence type="ECO:0000256" key="5">
    <source>
        <dbReference type="ARBA" id="ARBA00022898"/>
    </source>
</evidence>
<feature type="domain" description="Aminotransferase class I/classII large" evidence="7">
    <location>
        <begin position="28"/>
        <end position="359"/>
    </location>
</feature>
<dbReference type="CDD" id="cd00609">
    <property type="entry name" value="AAT_like"/>
    <property type="match status" value="1"/>
</dbReference>
<dbReference type="Pfam" id="PF00155">
    <property type="entry name" value="Aminotran_1_2"/>
    <property type="match status" value="1"/>
</dbReference>
<dbReference type="GO" id="GO:0006520">
    <property type="term" value="P:amino acid metabolic process"/>
    <property type="evidence" value="ECO:0007669"/>
    <property type="project" value="InterPro"/>
</dbReference>
<dbReference type="PANTHER" id="PTHR46383">
    <property type="entry name" value="ASPARTATE AMINOTRANSFERASE"/>
    <property type="match status" value="1"/>
</dbReference>
<dbReference type="EMBL" id="PCWW01000047">
    <property type="protein sequence ID" value="PIR13273.1"/>
    <property type="molecule type" value="Genomic_DNA"/>
</dbReference>